<dbReference type="CDD" id="cd07937">
    <property type="entry name" value="DRE_TIM_PC_TC_5S"/>
    <property type="match status" value="1"/>
</dbReference>
<comment type="caution">
    <text evidence="20">The sequence shown here is derived from an EMBL/GenBank/DDBJ whole genome shotgun (WGS) entry which is preliminary data.</text>
</comment>
<dbReference type="SUPFAM" id="SSF51230">
    <property type="entry name" value="Single hybrid motif"/>
    <property type="match status" value="1"/>
</dbReference>
<keyword evidence="7 11" id="KW-0547">Nucleotide-binding</keyword>
<dbReference type="InterPro" id="IPR055268">
    <property type="entry name" value="PCB-like"/>
</dbReference>
<dbReference type="Gene3D" id="3.20.20.70">
    <property type="entry name" value="Aldolase class I"/>
    <property type="match status" value="1"/>
</dbReference>
<dbReference type="UniPathway" id="UPA00138"/>
<dbReference type="Pfam" id="PF00682">
    <property type="entry name" value="HMGL-like"/>
    <property type="match status" value="1"/>
</dbReference>
<feature type="binding site" description="via carbamate group" evidence="14">
    <location>
        <position position="763"/>
    </location>
    <ligand>
        <name>Mn(2+)</name>
        <dbReference type="ChEBI" id="CHEBI:29035"/>
    </ligand>
</feature>
<dbReference type="PANTHER" id="PTHR43778">
    <property type="entry name" value="PYRUVATE CARBOXYLASE"/>
    <property type="match status" value="1"/>
</dbReference>
<dbReference type="GO" id="GO:0005737">
    <property type="term" value="C:cytoplasm"/>
    <property type="evidence" value="ECO:0007669"/>
    <property type="project" value="TreeGrafter"/>
</dbReference>
<dbReference type="Proteomes" id="UP000663879">
    <property type="component" value="Unassembled WGS sequence"/>
</dbReference>
<evidence type="ECO:0000256" key="9">
    <source>
        <dbReference type="ARBA" id="ARBA00023267"/>
    </source>
</evidence>
<dbReference type="CDD" id="cd06850">
    <property type="entry name" value="biotinyl_domain"/>
    <property type="match status" value="1"/>
</dbReference>
<name>A0A813MHW4_9BILA</name>
<evidence type="ECO:0000313" key="21">
    <source>
        <dbReference type="Proteomes" id="UP000663879"/>
    </source>
</evidence>
<dbReference type="SMART" id="SM00878">
    <property type="entry name" value="Biotin_carb_C"/>
    <property type="match status" value="1"/>
</dbReference>
<dbReference type="InterPro" id="IPR005481">
    <property type="entry name" value="BC-like_N"/>
</dbReference>
<dbReference type="FunFam" id="3.20.20.70:FF:000033">
    <property type="entry name" value="Pyruvate carboxylase"/>
    <property type="match status" value="1"/>
</dbReference>
<dbReference type="InterPro" id="IPR000089">
    <property type="entry name" value="Biotin_lipoyl"/>
</dbReference>
<feature type="binding site" evidence="13">
    <location>
        <position position="171"/>
    </location>
    <ligand>
        <name>ATP</name>
        <dbReference type="ChEBI" id="CHEBI:30616"/>
    </ligand>
</feature>
<dbReference type="SUPFAM" id="SSF51246">
    <property type="entry name" value="Rudiment single hybrid motif"/>
    <property type="match status" value="1"/>
</dbReference>
<evidence type="ECO:0000256" key="12">
    <source>
        <dbReference type="PIRSR" id="PIRSR001594-1"/>
    </source>
</evidence>
<dbReference type="PROSITE" id="PS00867">
    <property type="entry name" value="CPSASE_2"/>
    <property type="match status" value="1"/>
</dbReference>
<evidence type="ECO:0000259" key="18">
    <source>
        <dbReference type="PROSITE" id="PS50979"/>
    </source>
</evidence>
<dbReference type="Pfam" id="PF02436">
    <property type="entry name" value="PYC_OADA"/>
    <property type="match status" value="1"/>
</dbReference>
<feature type="domain" description="Lipoyl-binding" evidence="16">
    <location>
        <begin position="1130"/>
        <end position="1199"/>
    </location>
</feature>
<reference evidence="20" key="1">
    <citation type="submission" date="2021-02" db="EMBL/GenBank/DDBJ databases">
        <authorList>
            <person name="Nowell W R."/>
        </authorList>
    </citation>
    <scope>NUCLEOTIDE SEQUENCE</scope>
    <source>
        <strain evidence="20">Ploen Becks lab</strain>
    </source>
</reference>
<evidence type="ECO:0000256" key="10">
    <source>
        <dbReference type="ARBA" id="ARBA00023268"/>
    </source>
</evidence>
<dbReference type="SUPFAM" id="SSF51569">
    <property type="entry name" value="Aldolase"/>
    <property type="match status" value="1"/>
</dbReference>
<comment type="pathway">
    <text evidence="2">Carbohydrate biosynthesis; gluconeogenesis.</text>
</comment>
<dbReference type="InterPro" id="IPR001882">
    <property type="entry name" value="Biotin_BS"/>
</dbReference>
<keyword evidence="8 11" id="KW-0067">ATP-binding</keyword>
<evidence type="ECO:0000256" key="6">
    <source>
        <dbReference type="ARBA" id="ARBA00022723"/>
    </source>
</evidence>
<dbReference type="Pfam" id="PF00289">
    <property type="entry name" value="Biotin_carb_N"/>
    <property type="match status" value="1"/>
</dbReference>
<feature type="binding site" evidence="13">
    <location>
        <position position="255"/>
    </location>
    <ligand>
        <name>ATP</name>
        <dbReference type="ChEBI" id="CHEBI:30616"/>
    </ligand>
</feature>
<dbReference type="EC" id="6.4.1.1" evidence="3 11"/>
<dbReference type="NCBIfam" id="NF009554">
    <property type="entry name" value="PRK12999.1"/>
    <property type="match status" value="1"/>
</dbReference>
<keyword evidence="5 11" id="KW-0436">Ligase</keyword>
<dbReference type="FunFam" id="2.40.50.100:FF:000003">
    <property type="entry name" value="Acetyl-CoA carboxylase biotin carboxyl carrier protein"/>
    <property type="match status" value="1"/>
</dbReference>
<dbReference type="FunFam" id="3.30.470.20:FF:000012">
    <property type="entry name" value="Pyruvate carboxylase"/>
    <property type="match status" value="1"/>
</dbReference>
<feature type="binding site" evidence="13">
    <location>
        <position position="930"/>
    </location>
    <ligand>
        <name>substrate</name>
    </ligand>
</feature>
<dbReference type="InterPro" id="IPR011761">
    <property type="entry name" value="ATP-grasp"/>
</dbReference>
<evidence type="ECO:0000256" key="1">
    <source>
        <dbReference type="ARBA" id="ARBA00001953"/>
    </source>
</evidence>
<keyword evidence="10" id="KW-0511">Multifunctional enzyme</keyword>
<feature type="binding site" evidence="13">
    <location>
        <position position="290"/>
    </location>
    <ligand>
        <name>ATP</name>
        <dbReference type="ChEBI" id="CHEBI:30616"/>
    </ligand>
</feature>
<feature type="domain" description="Biotin carboxylation" evidence="18">
    <location>
        <begin position="55"/>
        <end position="505"/>
    </location>
</feature>
<dbReference type="GO" id="GO:0006094">
    <property type="term" value="P:gluconeogenesis"/>
    <property type="evidence" value="ECO:0007669"/>
    <property type="project" value="UniProtKB-UniPathway"/>
</dbReference>
<dbReference type="GO" id="GO:0005524">
    <property type="term" value="F:ATP binding"/>
    <property type="evidence" value="ECO:0007669"/>
    <property type="project" value="UniProtKB-UniRule"/>
</dbReference>
<evidence type="ECO:0000256" key="15">
    <source>
        <dbReference type="PIRSR" id="PIRSR001594-4"/>
    </source>
</evidence>
<keyword evidence="6 14" id="KW-0479">Metal-binding</keyword>
<dbReference type="InterPro" id="IPR005930">
    <property type="entry name" value="Pyruv_COase"/>
</dbReference>
<evidence type="ECO:0000313" key="20">
    <source>
        <dbReference type="EMBL" id="CAF0720897.1"/>
    </source>
</evidence>
<accession>A0A813MHW4</accession>
<feature type="active site" evidence="12">
    <location>
        <position position="347"/>
    </location>
</feature>
<feature type="modified residue" description="N6-biotinyllysine" evidence="15">
    <location>
        <position position="1165"/>
    </location>
</feature>
<dbReference type="InterPro" id="IPR011053">
    <property type="entry name" value="Single_hybrid_motif"/>
</dbReference>
<dbReference type="SUPFAM" id="SSF56059">
    <property type="entry name" value="Glutathione synthetase ATP-binding domain-like"/>
    <property type="match status" value="1"/>
</dbReference>
<comment type="function">
    <text evidence="11">Catalyzes a 2-step reaction, involving the ATP-dependent carboxylation of the covalently attached biotin in the first step and the transfer of the carboxyl group to pyruvate in the second.</text>
</comment>
<dbReference type="GO" id="GO:0009374">
    <property type="term" value="F:biotin binding"/>
    <property type="evidence" value="ECO:0007669"/>
    <property type="project" value="UniProtKB-ARBA"/>
</dbReference>
<evidence type="ECO:0000256" key="4">
    <source>
        <dbReference type="ARBA" id="ARBA00022432"/>
    </source>
</evidence>
<dbReference type="InterPro" id="IPR005479">
    <property type="entry name" value="CPAse_ATP-bd"/>
</dbReference>
<feature type="modified residue" description="N6-carboxylysine" evidence="15">
    <location>
        <position position="763"/>
    </location>
</feature>
<dbReference type="InterPro" id="IPR011764">
    <property type="entry name" value="Biotin_carboxylation_dom"/>
</dbReference>
<dbReference type="Pfam" id="PF02785">
    <property type="entry name" value="Biotin_carb_C"/>
    <property type="match status" value="1"/>
</dbReference>
<protein>
    <recommendedName>
        <fullName evidence="3 11">Pyruvate carboxylase</fullName>
        <ecNumber evidence="3 11">6.4.1.1</ecNumber>
    </recommendedName>
</protein>
<dbReference type="Pfam" id="PF02786">
    <property type="entry name" value="CPSase_L_D2"/>
    <property type="match status" value="1"/>
</dbReference>
<dbReference type="Gene3D" id="3.10.600.10">
    <property type="entry name" value="pyruvate carboxylase f1077a mutant domain"/>
    <property type="match status" value="1"/>
</dbReference>
<dbReference type="InterPro" id="IPR003379">
    <property type="entry name" value="Carboxylase_cons_dom"/>
</dbReference>
<feature type="binding site" evidence="14">
    <location>
        <position position="793"/>
    </location>
    <ligand>
        <name>Mn(2+)</name>
        <dbReference type="ChEBI" id="CHEBI:29035"/>
    </ligand>
</feature>
<dbReference type="NCBIfam" id="TIGR01235">
    <property type="entry name" value="pyruv_carbox"/>
    <property type="match status" value="1"/>
</dbReference>
<comment type="cofactor">
    <cofactor evidence="1 11">
        <name>biotin</name>
        <dbReference type="ChEBI" id="CHEBI:57586"/>
    </cofactor>
</comment>
<dbReference type="EMBL" id="CAJNOC010000160">
    <property type="protein sequence ID" value="CAF0720897.1"/>
    <property type="molecule type" value="Genomic_DNA"/>
</dbReference>
<dbReference type="FunFam" id="3.30.1490.20:FF:000018">
    <property type="entry name" value="Biotin carboxylase"/>
    <property type="match status" value="1"/>
</dbReference>
<dbReference type="AlphaFoldDB" id="A0A813MHW4"/>
<dbReference type="PIRSF" id="PIRSF001594">
    <property type="entry name" value="Pyruv_carbox"/>
    <property type="match status" value="1"/>
</dbReference>
<evidence type="ECO:0000256" key="2">
    <source>
        <dbReference type="ARBA" id="ARBA00004742"/>
    </source>
</evidence>
<comment type="catalytic activity">
    <reaction evidence="11">
        <text>hydrogencarbonate + pyruvate + ATP = oxaloacetate + ADP + phosphate + H(+)</text>
        <dbReference type="Rhea" id="RHEA:20844"/>
        <dbReference type="ChEBI" id="CHEBI:15361"/>
        <dbReference type="ChEBI" id="CHEBI:15378"/>
        <dbReference type="ChEBI" id="CHEBI:16452"/>
        <dbReference type="ChEBI" id="CHEBI:17544"/>
        <dbReference type="ChEBI" id="CHEBI:30616"/>
        <dbReference type="ChEBI" id="CHEBI:43474"/>
        <dbReference type="ChEBI" id="CHEBI:456216"/>
        <dbReference type="EC" id="6.4.1.1"/>
    </reaction>
</comment>
<dbReference type="PROSITE" id="PS50968">
    <property type="entry name" value="BIOTINYL_LIPOYL"/>
    <property type="match status" value="1"/>
</dbReference>
<dbReference type="FunFam" id="3.40.50.20:FF:000010">
    <property type="entry name" value="Propionyl-CoA carboxylase subunit alpha"/>
    <property type="match status" value="1"/>
</dbReference>
<keyword evidence="9 11" id="KW-0092">Biotin</keyword>
<evidence type="ECO:0000256" key="8">
    <source>
        <dbReference type="ARBA" id="ARBA00022840"/>
    </source>
</evidence>
<evidence type="ECO:0000256" key="13">
    <source>
        <dbReference type="PIRSR" id="PIRSR001594-2"/>
    </source>
</evidence>
<dbReference type="SUPFAM" id="SSF89000">
    <property type="entry name" value="post-HMGL domain-like"/>
    <property type="match status" value="1"/>
</dbReference>
<dbReference type="GO" id="GO:0004736">
    <property type="term" value="F:pyruvate carboxylase activity"/>
    <property type="evidence" value="ECO:0007669"/>
    <property type="project" value="UniProtKB-EC"/>
</dbReference>
<dbReference type="PROSITE" id="PS50975">
    <property type="entry name" value="ATP_GRASP"/>
    <property type="match status" value="1"/>
</dbReference>
<dbReference type="PROSITE" id="PS00188">
    <property type="entry name" value="BIOTIN"/>
    <property type="match status" value="1"/>
</dbReference>
<dbReference type="PANTHER" id="PTHR43778:SF2">
    <property type="entry name" value="PYRUVATE CARBOXYLASE, MITOCHONDRIAL"/>
    <property type="match status" value="1"/>
</dbReference>
<dbReference type="InterPro" id="IPR005482">
    <property type="entry name" value="Biotin_COase_C"/>
</dbReference>
<evidence type="ECO:0000256" key="11">
    <source>
        <dbReference type="PIRNR" id="PIRNR001594"/>
    </source>
</evidence>
<dbReference type="OrthoDB" id="196847at2759"/>
<feature type="binding site" evidence="13">
    <location>
        <position position="666"/>
    </location>
    <ligand>
        <name>substrate</name>
    </ligand>
</feature>
<evidence type="ECO:0000256" key="14">
    <source>
        <dbReference type="PIRSR" id="PIRSR001594-3"/>
    </source>
</evidence>
<dbReference type="InterPro" id="IPR011054">
    <property type="entry name" value="Rudment_hybrid_motif"/>
</dbReference>
<dbReference type="Gene3D" id="2.40.50.100">
    <property type="match status" value="1"/>
</dbReference>
<feature type="binding site" evidence="14">
    <location>
        <position position="795"/>
    </location>
    <ligand>
        <name>Mn(2+)</name>
        <dbReference type="ChEBI" id="CHEBI:29035"/>
    </ligand>
</feature>
<dbReference type="PROSITE" id="PS50991">
    <property type="entry name" value="PYR_CT"/>
    <property type="match status" value="1"/>
</dbReference>
<feature type="domain" description="ATP-grasp" evidence="17">
    <location>
        <begin position="177"/>
        <end position="372"/>
    </location>
</feature>
<evidence type="ECO:0000259" key="16">
    <source>
        <dbReference type="PROSITE" id="PS50968"/>
    </source>
</evidence>
<evidence type="ECO:0000259" key="17">
    <source>
        <dbReference type="PROSITE" id="PS50975"/>
    </source>
</evidence>
<dbReference type="InterPro" id="IPR016185">
    <property type="entry name" value="PreATP-grasp_dom_sf"/>
</dbReference>
<keyword evidence="4" id="KW-0312">Gluconeogenesis</keyword>
<dbReference type="InterPro" id="IPR013785">
    <property type="entry name" value="Aldolase_TIM"/>
</dbReference>
<sequence length="1200" mass="133246">MYSLNRKCPQAFRLVQNNQSKKSTKRLKEHFLNAHNRDLISQSLYSTSNGQIIKPIKKLMVANRGEIAIRVFRACTELNIRTVSIYSEQDEGQIHRIKADESYLIGKGLPPVQAYLSIPEIIKIAKENDVEAVHPGYGLLSESGDFAKACIDNGIRFVGPSPDVMYKMGNKTEARKAAIGAGLKIIPGTANPINNVEDAKKFAQEHGLPIIFKAAHGGGGRGMRVVKSMDELEENFQRATSEAKSAFGNGDVFIEKFIEKPRHIEVQIMGDKYNNVVHLYERDCSVQRRHQKVVEIAPAPCLPSEIRDRITQDAVRLAQHVGYQNAGTVEFLLDQSGQHYFIEVNARLQVEHTVTEEITGVDLVQTQIRVAEGHSLKDLGLEQKNIKIHGSALQCRMTTEDPAKNFQPDNGRIEVYRSGEGMGIRIDSANAFTGAVITPYYDSLLVKIIAHAQNHPAACAKMIRALKEFRIRGIKTNIPYLLNVLENEQFLKGAVDTSFIDQNPQLFNFKPSQNRAQKLLNYLANVVVNGPSTELGTNLKPADIEPVVPEVTTKNTTGWRDVYLREGAKGFAKAIRDHTKSTNQLMLMDTTMRDAHQSLLATRVRTHDMKRIAPFVSNHFANLYSLECWGGATFDVSLRFLHECPWERLRELRKLIPNIPFQMLLRGANAVGYTNYPDNVVNEFCKLAVQNGMDVFRVFDSLNYVPNLVVGMDAVNNAGGIVEAAISYTGDVSDPTRTKYNLNYYVDLADQLVKAGTHVLSIKDMAGLLKPKATYMLIDAIRQRHPDVPIHLHTHDTAGTGVANYMAAAQAGCDVVDVAVDSMSGMTSQPSMGAVVASLQNTERNTQADMSSVHKYSSYWEQTRLLYAPFECTTTMKSGNADVYMNEIPGGQYTNLQFQAFSLGLGSQFEEIKHAYTEANKLLGDIIKVTPSSKIVGDLAQFMVQNKLTSEDVLNKAEELSFPTSVVEYMQGLIGQPPGGFPEPLRTKILKGKKRYDTRPGSDLPPLNFEQVKQNLIEKYGEVVTDCDVMSYVMFPKVLEEFLEFKLKYGPVDTLNTRVFFVGPKIAESIDIPIEKGKTLHVKVLAIGDLKKGEREVFFELNGQLRSLFVKDKSVQKDLKAQPKAVKGQKGSIGAPMPGTVIDIKCKVGDTVKKGDTLVVLSAMKMETVVKSPVDGKVKKLAVQNGQKLEGDDLLVEIDA</sequence>
<gene>
    <name evidence="20" type="ORF">OXX778_LOCUS2146</name>
</gene>
<evidence type="ECO:0000259" key="19">
    <source>
        <dbReference type="PROSITE" id="PS50991"/>
    </source>
</evidence>
<dbReference type="Gene3D" id="3.30.470.20">
    <property type="entry name" value="ATP-grasp fold, B domain"/>
    <property type="match status" value="1"/>
</dbReference>
<evidence type="ECO:0000256" key="7">
    <source>
        <dbReference type="ARBA" id="ARBA00022741"/>
    </source>
</evidence>
<keyword evidence="21" id="KW-1185">Reference proteome</keyword>
<dbReference type="PROSITE" id="PS50979">
    <property type="entry name" value="BC"/>
    <property type="match status" value="1"/>
</dbReference>
<evidence type="ECO:0000256" key="3">
    <source>
        <dbReference type="ARBA" id="ARBA00013057"/>
    </source>
</evidence>
<feature type="binding site" evidence="14">
    <location>
        <position position="594"/>
    </location>
    <ligand>
        <name>Mn(2+)</name>
        <dbReference type="ChEBI" id="CHEBI:29035"/>
    </ligand>
</feature>
<proteinExistence type="predicted"/>
<dbReference type="SUPFAM" id="SSF52440">
    <property type="entry name" value="PreATP-grasp domain"/>
    <property type="match status" value="1"/>
</dbReference>
<evidence type="ECO:0000256" key="5">
    <source>
        <dbReference type="ARBA" id="ARBA00022598"/>
    </source>
</evidence>
<feature type="domain" description="Pyruvate carboxyltransferase" evidence="19">
    <location>
        <begin position="585"/>
        <end position="854"/>
    </location>
</feature>
<organism evidence="20 21">
    <name type="scientific">Brachionus calyciflorus</name>
    <dbReference type="NCBI Taxonomy" id="104777"/>
    <lineage>
        <taxon>Eukaryota</taxon>
        <taxon>Metazoa</taxon>
        <taxon>Spiralia</taxon>
        <taxon>Gnathifera</taxon>
        <taxon>Rotifera</taxon>
        <taxon>Eurotatoria</taxon>
        <taxon>Monogononta</taxon>
        <taxon>Pseudotrocha</taxon>
        <taxon>Ploima</taxon>
        <taxon>Brachionidae</taxon>
        <taxon>Brachionus</taxon>
    </lineage>
</organism>
<dbReference type="GO" id="GO:0046872">
    <property type="term" value="F:metal ion binding"/>
    <property type="evidence" value="ECO:0007669"/>
    <property type="project" value="UniProtKB-KW"/>
</dbReference>
<dbReference type="Pfam" id="PF00364">
    <property type="entry name" value="Biotin_lipoyl"/>
    <property type="match status" value="1"/>
</dbReference>
<dbReference type="InterPro" id="IPR000891">
    <property type="entry name" value="PYR_CT"/>
</dbReference>
<dbReference type="NCBIfam" id="NF006761">
    <property type="entry name" value="PRK09282.1"/>
    <property type="match status" value="1"/>
</dbReference>